<dbReference type="InterPro" id="IPR018336">
    <property type="entry name" value="RNase_PH_CS"/>
</dbReference>
<dbReference type="PANTHER" id="PTHR11953:SF0">
    <property type="entry name" value="EXOSOME COMPLEX COMPONENT RRP41"/>
    <property type="match status" value="1"/>
</dbReference>
<organism evidence="8">
    <name type="scientific">Cyprideis torosa</name>
    <dbReference type="NCBI Taxonomy" id="163714"/>
    <lineage>
        <taxon>Eukaryota</taxon>
        <taxon>Metazoa</taxon>
        <taxon>Ecdysozoa</taxon>
        <taxon>Arthropoda</taxon>
        <taxon>Crustacea</taxon>
        <taxon>Oligostraca</taxon>
        <taxon>Ostracoda</taxon>
        <taxon>Podocopa</taxon>
        <taxon>Podocopida</taxon>
        <taxon>Cytherocopina</taxon>
        <taxon>Cytheroidea</taxon>
        <taxon>Cytherideidae</taxon>
        <taxon>Cyprideis</taxon>
    </lineage>
</organism>
<comment type="similarity">
    <text evidence="1">Belongs to the RNase PH family.</text>
</comment>
<dbReference type="InterPro" id="IPR020568">
    <property type="entry name" value="Ribosomal_Su5_D2-typ_SF"/>
</dbReference>
<dbReference type="CDD" id="cd00515">
    <property type="entry name" value="HAM1"/>
    <property type="match status" value="1"/>
</dbReference>
<reference evidence="8" key="1">
    <citation type="submission" date="2020-11" db="EMBL/GenBank/DDBJ databases">
        <authorList>
            <person name="Tran Van P."/>
        </authorList>
    </citation>
    <scope>NUCLEOTIDE SEQUENCE</scope>
</reference>
<evidence type="ECO:0000256" key="1">
    <source>
        <dbReference type="ARBA" id="ARBA00006678"/>
    </source>
</evidence>
<dbReference type="PANTHER" id="PTHR11953">
    <property type="entry name" value="EXOSOME COMPLEX COMPONENT"/>
    <property type="match status" value="1"/>
</dbReference>
<dbReference type="InterPro" id="IPR001247">
    <property type="entry name" value="ExoRNase_PH_dom1"/>
</dbReference>
<feature type="domain" description="Exoribonuclease phosphorolytic" evidence="6">
    <location>
        <begin position="6"/>
        <end position="67"/>
    </location>
</feature>
<dbReference type="EMBL" id="OB699420">
    <property type="protein sequence ID" value="CAD7238317.1"/>
    <property type="molecule type" value="Genomic_DNA"/>
</dbReference>
<evidence type="ECO:0000256" key="2">
    <source>
        <dbReference type="ARBA" id="ARBA00022552"/>
    </source>
</evidence>
<dbReference type="InterPro" id="IPR002381">
    <property type="entry name" value="RNase_PH_bac-type"/>
</dbReference>
<gene>
    <name evidence="8" type="ORF">CTOB1V02_LOCUS16132</name>
</gene>
<dbReference type="NCBIfam" id="TIGR01966">
    <property type="entry name" value="RNasePH"/>
    <property type="match status" value="1"/>
</dbReference>
<dbReference type="GO" id="GO:0016075">
    <property type="term" value="P:rRNA catabolic process"/>
    <property type="evidence" value="ECO:0007669"/>
    <property type="project" value="TreeGrafter"/>
</dbReference>
<dbReference type="Gene3D" id="3.90.950.10">
    <property type="match status" value="1"/>
</dbReference>
<dbReference type="GO" id="GO:0047429">
    <property type="term" value="F:nucleoside triphosphate diphosphatase activity"/>
    <property type="evidence" value="ECO:0007669"/>
    <property type="project" value="InterPro"/>
</dbReference>
<dbReference type="GO" id="GO:0008033">
    <property type="term" value="P:tRNA processing"/>
    <property type="evidence" value="ECO:0007669"/>
    <property type="project" value="UniProtKB-KW"/>
</dbReference>
<dbReference type="GO" id="GO:0009022">
    <property type="term" value="F:tRNA nucleotidyltransferase activity"/>
    <property type="evidence" value="ECO:0007669"/>
    <property type="project" value="InterPro"/>
</dbReference>
<dbReference type="InterPro" id="IPR002637">
    <property type="entry name" value="RdgB/HAM1"/>
</dbReference>
<dbReference type="SUPFAM" id="SSF54211">
    <property type="entry name" value="Ribosomal protein S5 domain 2-like"/>
    <property type="match status" value="1"/>
</dbReference>
<dbReference type="Pfam" id="PF03725">
    <property type="entry name" value="RNase_PH_C"/>
    <property type="match status" value="1"/>
</dbReference>
<dbReference type="OrthoDB" id="27298at2759"/>
<dbReference type="GO" id="GO:0009143">
    <property type="term" value="P:nucleoside triphosphate catabolic process"/>
    <property type="evidence" value="ECO:0007669"/>
    <property type="project" value="InterPro"/>
</dbReference>
<evidence type="ECO:0000256" key="3">
    <source>
        <dbReference type="ARBA" id="ARBA00022555"/>
    </source>
</evidence>
<dbReference type="InterPro" id="IPR015847">
    <property type="entry name" value="ExoRNase_PH_dom2"/>
</dbReference>
<dbReference type="InterPro" id="IPR029001">
    <property type="entry name" value="ITPase-like_fam"/>
</dbReference>
<feature type="non-terminal residue" evidence="8">
    <location>
        <position position="297"/>
    </location>
</feature>
<dbReference type="GO" id="GO:0006364">
    <property type="term" value="P:rRNA processing"/>
    <property type="evidence" value="ECO:0007669"/>
    <property type="project" value="UniProtKB-KW"/>
</dbReference>
<dbReference type="Pfam" id="PF01725">
    <property type="entry name" value="Ham1p_like"/>
    <property type="match status" value="1"/>
</dbReference>
<keyword evidence="4" id="KW-0819">tRNA processing</keyword>
<dbReference type="Pfam" id="PF01138">
    <property type="entry name" value="RNase_PH"/>
    <property type="match status" value="1"/>
</dbReference>
<accession>A0A7R8WUV0</accession>
<dbReference type="SUPFAM" id="SSF52972">
    <property type="entry name" value="ITPase-like"/>
    <property type="match status" value="1"/>
</dbReference>
<keyword evidence="2" id="KW-0698">rRNA processing</keyword>
<protein>
    <submittedName>
        <fullName evidence="8">Uncharacterized protein</fullName>
    </submittedName>
</protein>
<evidence type="ECO:0000313" key="8">
    <source>
        <dbReference type="EMBL" id="CAD7238317.1"/>
    </source>
</evidence>
<dbReference type="PROSITE" id="PS01277">
    <property type="entry name" value="RIBONUCLEASE_PH"/>
    <property type="match status" value="1"/>
</dbReference>
<keyword evidence="5" id="KW-0694">RNA-binding</keyword>
<keyword evidence="3" id="KW-0820">tRNA-binding</keyword>
<proteinExistence type="inferred from homology"/>
<feature type="domain" description="Exoribonuclease phosphorolytic" evidence="7">
    <location>
        <begin position="86"/>
        <end position="151"/>
    </location>
</feature>
<sequence length="297" mass="31434">MRREAASGKQGGRTVEIQRLIGRALRAGVDRVALGERQITVDCDVIQADGGTRCAAITGGWVALRLAVNRLIKAGDVTSDPLISEVAAVSCGLYAGQPVLDLDYAEDSEAGADGNFILRGDGQLIEVQMSAEGSTFSRDQMTTLLDLAEKGVGELVAAQRAALLVATHNQGKLDEIAALLKPYGVAVVGAKEMRLPEPEETGTTFVENARIKAHAAAQATGLPALSDDSGIEIDALDGQPGVYTADWAETDAGRDFVMAMEKSHDMLVKSGVDQPWTARFCCTLVLAWPDGHDEVFP</sequence>
<dbReference type="InterPro" id="IPR036345">
    <property type="entry name" value="ExoRNase_PH_dom2_sf"/>
</dbReference>
<name>A0A7R8WUV0_9CRUS</name>
<dbReference type="InterPro" id="IPR027408">
    <property type="entry name" value="PNPase/RNase_PH_dom_sf"/>
</dbReference>
<evidence type="ECO:0000256" key="5">
    <source>
        <dbReference type="ARBA" id="ARBA00022884"/>
    </source>
</evidence>
<dbReference type="Gene3D" id="3.30.230.70">
    <property type="entry name" value="GHMP Kinase, N-terminal domain"/>
    <property type="match status" value="1"/>
</dbReference>
<evidence type="ECO:0000259" key="6">
    <source>
        <dbReference type="Pfam" id="PF01138"/>
    </source>
</evidence>
<evidence type="ECO:0000256" key="4">
    <source>
        <dbReference type="ARBA" id="ARBA00022694"/>
    </source>
</evidence>
<dbReference type="InterPro" id="IPR050080">
    <property type="entry name" value="RNase_PH"/>
</dbReference>
<evidence type="ECO:0000259" key="7">
    <source>
        <dbReference type="Pfam" id="PF03725"/>
    </source>
</evidence>
<dbReference type="GO" id="GO:0000049">
    <property type="term" value="F:tRNA binding"/>
    <property type="evidence" value="ECO:0007669"/>
    <property type="project" value="UniProtKB-KW"/>
</dbReference>
<dbReference type="SUPFAM" id="SSF55666">
    <property type="entry name" value="Ribonuclease PH domain 2-like"/>
    <property type="match status" value="1"/>
</dbReference>
<dbReference type="AlphaFoldDB" id="A0A7R8WUV0"/>